<protein>
    <submittedName>
        <fullName evidence="1">Uncharacterized protein</fullName>
    </submittedName>
</protein>
<gene>
    <name evidence="1" type="ORF">Sangu_0830900</name>
</gene>
<dbReference type="EMBL" id="JACGWK010000004">
    <property type="protein sequence ID" value="KAL0359815.1"/>
    <property type="molecule type" value="Genomic_DNA"/>
</dbReference>
<proteinExistence type="predicted"/>
<comment type="caution">
    <text evidence="1">The sequence shown here is derived from an EMBL/GenBank/DDBJ whole genome shotgun (WGS) entry which is preliminary data.</text>
</comment>
<reference evidence="1" key="2">
    <citation type="journal article" date="2024" name="Plant">
        <title>Genomic evolution and insights into agronomic trait innovations of Sesamum species.</title>
        <authorList>
            <person name="Miao H."/>
            <person name="Wang L."/>
            <person name="Qu L."/>
            <person name="Liu H."/>
            <person name="Sun Y."/>
            <person name="Le M."/>
            <person name="Wang Q."/>
            <person name="Wei S."/>
            <person name="Zheng Y."/>
            <person name="Lin W."/>
            <person name="Duan Y."/>
            <person name="Cao H."/>
            <person name="Xiong S."/>
            <person name="Wang X."/>
            <person name="Wei L."/>
            <person name="Li C."/>
            <person name="Ma Q."/>
            <person name="Ju M."/>
            <person name="Zhao R."/>
            <person name="Li G."/>
            <person name="Mu C."/>
            <person name="Tian Q."/>
            <person name="Mei H."/>
            <person name="Zhang T."/>
            <person name="Gao T."/>
            <person name="Zhang H."/>
        </authorList>
    </citation>
    <scope>NUCLEOTIDE SEQUENCE</scope>
    <source>
        <strain evidence="1">G01</strain>
    </source>
</reference>
<organism evidence="1">
    <name type="scientific">Sesamum angustifolium</name>
    <dbReference type="NCBI Taxonomy" id="2727405"/>
    <lineage>
        <taxon>Eukaryota</taxon>
        <taxon>Viridiplantae</taxon>
        <taxon>Streptophyta</taxon>
        <taxon>Embryophyta</taxon>
        <taxon>Tracheophyta</taxon>
        <taxon>Spermatophyta</taxon>
        <taxon>Magnoliopsida</taxon>
        <taxon>eudicotyledons</taxon>
        <taxon>Gunneridae</taxon>
        <taxon>Pentapetalae</taxon>
        <taxon>asterids</taxon>
        <taxon>lamiids</taxon>
        <taxon>Lamiales</taxon>
        <taxon>Pedaliaceae</taxon>
        <taxon>Sesamum</taxon>
    </lineage>
</organism>
<evidence type="ECO:0000313" key="1">
    <source>
        <dbReference type="EMBL" id="KAL0359815.1"/>
    </source>
</evidence>
<dbReference type="AlphaFoldDB" id="A0AAW2PWB8"/>
<sequence>MSFMDPQTNVSALEVKSVANRLPNASIDTKKVIKSHILAENVPACLEVLEATLTQLKINEHIISINHDATVTTSNVSKDKIPETVLPEDSKHSEQDLEDSYEISINYAHNSLRWYGKEIEINDIFVYSVAVEIMDQDENDPQTIEEC</sequence>
<name>A0AAW2PWB8_9LAMI</name>
<accession>A0AAW2PWB8</accession>
<reference evidence="1" key="1">
    <citation type="submission" date="2020-06" db="EMBL/GenBank/DDBJ databases">
        <authorList>
            <person name="Li T."/>
            <person name="Hu X."/>
            <person name="Zhang T."/>
            <person name="Song X."/>
            <person name="Zhang H."/>
            <person name="Dai N."/>
            <person name="Sheng W."/>
            <person name="Hou X."/>
            <person name="Wei L."/>
        </authorList>
    </citation>
    <scope>NUCLEOTIDE SEQUENCE</scope>
    <source>
        <strain evidence="1">G01</strain>
        <tissue evidence="1">Leaf</tissue>
    </source>
</reference>